<keyword evidence="11" id="KW-1185">Reference proteome</keyword>
<keyword evidence="4" id="KW-0548">Nucleotidyltransferase</keyword>
<evidence type="ECO:0000256" key="1">
    <source>
        <dbReference type="ARBA" id="ARBA00005755"/>
    </source>
</evidence>
<keyword evidence="3" id="KW-0808">Transferase</keyword>
<evidence type="ECO:0000256" key="5">
    <source>
        <dbReference type="ARBA" id="ARBA00022932"/>
    </source>
</evidence>
<name>B7KMQ6_GLOC7</name>
<dbReference type="EMBL" id="CP001293">
    <property type="protein sequence ID" value="ACK74078.1"/>
    <property type="molecule type" value="Genomic_DNA"/>
</dbReference>
<dbReference type="InterPro" id="IPR006134">
    <property type="entry name" value="DNA-dir_DNA_pol_B_multi_dom"/>
</dbReference>
<dbReference type="PANTHER" id="PTHR10322:SF23">
    <property type="entry name" value="DNA POLYMERASE DELTA CATALYTIC SUBUNIT"/>
    <property type="match status" value="1"/>
</dbReference>
<evidence type="ECO:0000256" key="7">
    <source>
        <dbReference type="ARBA" id="ARBA00049244"/>
    </source>
</evidence>
<dbReference type="GO" id="GO:0003677">
    <property type="term" value="F:DNA binding"/>
    <property type="evidence" value="ECO:0007669"/>
    <property type="project" value="UniProtKB-KW"/>
</dbReference>
<accession>B7KMQ6</accession>
<dbReference type="InterPro" id="IPR036397">
    <property type="entry name" value="RNaseH_sf"/>
</dbReference>
<evidence type="ECO:0000259" key="8">
    <source>
        <dbReference type="Pfam" id="PF00136"/>
    </source>
</evidence>
<dbReference type="Gene3D" id="3.90.1600.10">
    <property type="entry name" value="Palm domain of DNA polymerase"/>
    <property type="match status" value="1"/>
</dbReference>
<dbReference type="SUPFAM" id="SSF56672">
    <property type="entry name" value="DNA/RNA polymerases"/>
    <property type="match status" value="1"/>
</dbReference>
<dbReference type="EC" id="2.7.7.7" evidence="2"/>
<dbReference type="InterPro" id="IPR023211">
    <property type="entry name" value="DNA_pol_palm_dom_sf"/>
</dbReference>
<dbReference type="GO" id="GO:0000166">
    <property type="term" value="F:nucleotide binding"/>
    <property type="evidence" value="ECO:0007669"/>
    <property type="project" value="InterPro"/>
</dbReference>
<dbReference type="KEGG" id="cyc:PCC7424_5509"/>
<evidence type="ECO:0000256" key="3">
    <source>
        <dbReference type="ARBA" id="ARBA00022679"/>
    </source>
</evidence>
<dbReference type="Proteomes" id="UP000002384">
    <property type="component" value="Plasmid pP742402"/>
</dbReference>
<feature type="domain" description="DNA-directed DNA polymerase family B exonuclease" evidence="9">
    <location>
        <begin position="81"/>
        <end position="191"/>
    </location>
</feature>
<dbReference type="Pfam" id="PF03104">
    <property type="entry name" value="DNA_pol_B_exo1"/>
    <property type="match status" value="1"/>
</dbReference>
<dbReference type="InterPro" id="IPR006172">
    <property type="entry name" value="DNA-dir_DNA_pol_B"/>
</dbReference>
<dbReference type="SUPFAM" id="SSF53098">
    <property type="entry name" value="Ribonuclease H-like"/>
    <property type="match status" value="1"/>
</dbReference>
<comment type="similarity">
    <text evidence="1">Belongs to the DNA polymerase type-B family.</text>
</comment>
<dbReference type="OrthoDB" id="9790530at2"/>
<feature type="domain" description="DNA-directed DNA polymerase family B multifunctional" evidence="8">
    <location>
        <begin position="349"/>
        <end position="410"/>
    </location>
</feature>
<organism evidence="10 11">
    <name type="scientific">Gloeothece citriformis (strain PCC 7424)</name>
    <name type="common">Cyanothece sp. (strain PCC 7424)</name>
    <dbReference type="NCBI Taxonomy" id="65393"/>
    <lineage>
        <taxon>Bacteria</taxon>
        <taxon>Bacillati</taxon>
        <taxon>Cyanobacteriota</taxon>
        <taxon>Cyanophyceae</taxon>
        <taxon>Oscillatoriophycideae</taxon>
        <taxon>Chroococcales</taxon>
        <taxon>Aphanothecaceae</taxon>
        <taxon>Gloeothece</taxon>
        <taxon>Gloeothece citriformis</taxon>
    </lineage>
</organism>
<evidence type="ECO:0000256" key="6">
    <source>
        <dbReference type="ARBA" id="ARBA00023125"/>
    </source>
</evidence>
<protein>
    <recommendedName>
        <fullName evidence="2">DNA-directed DNA polymerase</fullName>
        <ecNumber evidence="2">2.7.7.7</ecNumber>
    </recommendedName>
</protein>
<evidence type="ECO:0000256" key="4">
    <source>
        <dbReference type="ARBA" id="ARBA00022695"/>
    </source>
</evidence>
<dbReference type="Gene3D" id="3.30.420.10">
    <property type="entry name" value="Ribonuclease H-like superfamily/Ribonuclease H"/>
    <property type="match status" value="1"/>
</dbReference>
<dbReference type="InterPro" id="IPR012337">
    <property type="entry name" value="RNaseH-like_sf"/>
</dbReference>
<geneLocation type="plasmid" evidence="10 11">
    <name>pP742402</name>
</geneLocation>
<sequence length="603" mass="69767">MLFKPNEKRNSILKTFESIIIDESQLDLKSEWLRMIPDYNPPYSITPYGEARSLTVDIETLGLNSISDRILAIGVMESDGKSHLFIDSDERIILVNFLSFLQNYQPEMLFGYNQITFDLPFIKQRAELYGLNTPYRIENYTRRIATAQVFGKPIEFKPINYRGVGVIDLYHQTLSWDFVNRKLNRYDLETVALEMKLRDSPRLELSYHQIVDNWKNGNIEAIAQYLTYDLEDTLNIANYLIPAIYYQQLFLPLSVQELSILGNGKKWEFILEKLYPTVPLPEPDCKLNFDGGMTWAEAGLYNNVAKIDVSSLYPSLMLRYGITSRKDTDYKMLGVLRYLTRERLRLKDLAKTGDEMANQQQGALKILINSAFGFLGTAGCAYNDFEGAALITAYGRGILKLMMEVAKTERATIATCDTDGLILEHSNPQHIYECISKALPTGINIELEWVADGCYVPGKDGEGLRKNYLVFKNGQCIIKKGQYRKRDRTILEREFPIDYLLNYLQSPEDAERFYKSLKSQLLKGEYEIDKLLIRRKIRKNEKALLHLGNTDEEVTYWEQDDGTKGNTRPYNRYYYTNLVEEMKQKILKDIQPFQSTSVQLSLF</sequence>
<evidence type="ECO:0000313" key="10">
    <source>
        <dbReference type="EMBL" id="ACK74078.1"/>
    </source>
</evidence>
<dbReference type="GO" id="GO:0003887">
    <property type="term" value="F:DNA-directed DNA polymerase activity"/>
    <property type="evidence" value="ECO:0007669"/>
    <property type="project" value="UniProtKB-KW"/>
</dbReference>
<dbReference type="AlphaFoldDB" id="B7KMQ6"/>
<dbReference type="InterPro" id="IPR050240">
    <property type="entry name" value="DNA_pol_type-B"/>
</dbReference>
<evidence type="ECO:0000256" key="2">
    <source>
        <dbReference type="ARBA" id="ARBA00012417"/>
    </source>
</evidence>
<dbReference type="RefSeq" id="WP_012599585.1">
    <property type="nucleotide sequence ID" value="NC_011737.1"/>
</dbReference>
<reference evidence="11" key="1">
    <citation type="journal article" date="2011" name="MBio">
        <title>Novel metabolic attributes of the genus Cyanothece, comprising a group of unicellular nitrogen-fixing Cyanobacteria.</title>
        <authorList>
            <person name="Bandyopadhyay A."/>
            <person name="Elvitigala T."/>
            <person name="Welsh E."/>
            <person name="Stockel J."/>
            <person name="Liberton M."/>
            <person name="Min H."/>
            <person name="Sherman L.A."/>
            <person name="Pakrasi H.B."/>
        </authorList>
    </citation>
    <scope>NUCLEOTIDE SEQUENCE [LARGE SCALE GENOMIC DNA]</scope>
    <source>
        <strain evidence="11">PCC 7424</strain>
        <plasmid evidence="11">pP742402</plasmid>
    </source>
</reference>
<keyword evidence="10" id="KW-0614">Plasmid</keyword>
<proteinExistence type="inferred from homology"/>
<dbReference type="PANTHER" id="PTHR10322">
    <property type="entry name" value="DNA POLYMERASE CATALYTIC SUBUNIT"/>
    <property type="match status" value="1"/>
</dbReference>
<comment type="catalytic activity">
    <reaction evidence="7">
        <text>DNA(n) + a 2'-deoxyribonucleoside 5'-triphosphate = DNA(n+1) + diphosphate</text>
        <dbReference type="Rhea" id="RHEA:22508"/>
        <dbReference type="Rhea" id="RHEA-COMP:17339"/>
        <dbReference type="Rhea" id="RHEA-COMP:17340"/>
        <dbReference type="ChEBI" id="CHEBI:33019"/>
        <dbReference type="ChEBI" id="CHEBI:61560"/>
        <dbReference type="ChEBI" id="CHEBI:173112"/>
        <dbReference type="EC" id="2.7.7.7"/>
    </reaction>
</comment>
<dbReference type="HOGENOM" id="CLU_437935_0_0_3"/>
<keyword evidence="5 10" id="KW-0239">DNA-directed DNA polymerase</keyword>
<dbReference type="InterPro" id="IPR043502">
    <property type="entry name" value="DNA/RNA_pol_sf"/>
</dbReference>
<dbReference type="Pfam" id="PF00136">
    <property type="entry name" value="DNA_pol_B"/>
    <property type="match status" value="1"/>
</dbReference>
<keyword evidence="6" id="KW-0238">DNA-binding</keyword>
<evidence type="ECO:0000259" key="9">
    <source>
        <dbReference type="Pfam" id="PF03104"/>
    </source>
</evidence>
<dbReference type="SMART" id="SM00486">
    <property type="entry name" value="POLBc"/>
    <property type="match status" value="1"/>
</dbReference>
<gene>
    <name evidence="10" type="ordered locus">PCC7424_5509</name>
</gene>
<dbReference type="InterPro" id="IPR006133">
    <property type="entry name" value="DNA-dir_DNA_pol_B_exonuc"/>
</dbReference>
<evidence type="ECO:0000313" key="11">
    <source>
        <dbReference type="Proteomes" id="UP000002384"/>
    </source>
</evidence>